<reference evidence="2 3" key="1">
    <citation type="submission" date="2014-03" db="EMBL/GenBank/DDBJ databases">
        <title>Bradyrhizobium valentinum sp. nov., isolated from effective nodules of Lupinus mariae-josephae, a lupine endemic of basic-lime soils in Eastern Spain.</title>
        <authorList>
            <person name="Duran D."/>
            <person name="Rey L."/>
            <person name="Navarro A."/>
            <person name="Busquets A."/>
            <person name="Imperial J."/>
            <person name="Ruiz-Argueso T."/>
        </authorList>
    </citation>
    <scope>NUCLEOTIDE SEQUENCE [LARGE SCALE GENOMIC DNA]</scope>
    <source>
        <strain evidence="2 3">Ro19</strain>
    </source>
</reference>
<comment type="caution">
    <text evidence="2">The sequence shown here is derived from an EMBL/GenBank/DDBJ whole genome shotgun (WGS) entry which is preliminary data.</text>
</comment>
<evidence type="ECO:0000256" key="1">
    <source>
        <dbReference type="SAM" id="SignalP"/>
    </source>
</evidence>
<keyword evidence="3" id="KW-1185">Reference proteome</keyword>
<evidence type="ECO:0000313" key="3">
    <source>
        <dbReference type="Proteomes" id="UP000052023"/>
    </source>
</evidence>
<sequence>MGAFVAILAVLSIPYALTASARTAGGIEQNFANSRPLIPERIAYFDTSGKMAGSYLKSPIALKPLATVDVFIADDETESRPVGPLNKKQDGVNIHVYRFL</sequence>
<dbReference type="Pfam" id="PF11322">
    <property type="entry name" value="DUF3124"/>
    <property type="match status" value="1"/>
</dbReference>
<protein>
    <submittedName>
        <fullName evidence="2">Uncharacterized protein</fullName>
    </submittedName>
</protein>
<organism evidence="2 3">
    <name type="scientific">Bradyrhizobium retamae</name>
    <dbReference type="NCBI Taxonomy" id="1300035"/>
    <lineage>
        <taxon>Bacteria</taxon>
        <taxon>Pseudomonadati</taxon>
        <taxon>Pseudomonadota</taxon>
        <taxon>Alphaproteobacteria</taxon>
        <taxon>Hyphomicrobiales</taxon>
        <taxon>Nitrobacteraceae</taxon>
        <taxon>Bradyrhizobium</taxon>
    </lineage>
</organism>
<dbReference type="RefSeq" id="WP_057843395.1">
    <property type="nucleotide sequence ID" value="NZ_LLYA01000112.1"/>
</dbReference>
<gene>
    <name evidence="2" type="ORF">CQ13_03880</name>
</gene>
<evidence type="ECO:0000313" key="2">
    <source>
        <dbReference type="EMBL" id="KRR27544.1"/>
    </source>
</evidence>
<accession>A0A0R3N4X0</accession>
<dbReference type="InterPro" id="IPR021471">
    <property type="entry name" value="DUF3124"/>
</dbReference>
<feature type="signal peptide" evidence="1">
    <location>
        <begin position="1"/>
        <end position="21"/>
    </location>
</feature>
<dbReference type="EMBL" id="LLYA01000112">
    <property type="protein sequence ID" value="KRR27544.1"/>
    <property type="molecule type" value="Genomic_DNA"/>
</dbReference>
<name>A0A0R3N4X0_9BRAD</name>
<dbReference type="Proteomes" id="UP000052023">
    <property type="component" value="Unassembled WGS sequence"/>
</dbReference>
<dbReference type="AlphaFoldDB" id="A0A0R3N4X0"/>
<keyword evidence="1" id="KW-0732">Signal</keyword>
<proteinExistence type="predicted"/>
<feature type="chain" id="PRO_5006444908" evidence="1">
    <location>
        <begin position="22"/>
        <end position="100"/>
    </location>
</feature>